<evidence type="ECO:0000256" key="4">
    <source>
        <dbReference type="PROSITE-ProRule" id="PRU00433"/>
    </source>
</evidence>
<evidence type="ECO:0000256" key="1">
    <source>
        <dbReference type="ARBA" id="ARBA00022617"/>
    </source>
</evidence>
<evidence type="ECO:0000313" key="7">
    <source>
        <dbReference type="EMBL" id="MPW18114.1"/>
    </source>
</evidence>
<dbReference type="EMBL" id="WHNP01000011">
    <property type="protein sequence ID" value="MPW18114.1"/>
    <property type="molecule type" value="Genomic_DNA"/>
</dbReference>
<feature type="signal peptide" evidence="5">
    <location>
        <begin position="1"/>
        <end position="19"/>
    </location>
</feature>
<organism evidence="7 8">
    <name type="scientific">Paraburkholderia franconis</name>
    <dbReference type="NCBI Taxonomy" id="2654983"/>
    <lineage>
        <taxon>Bacteria</taxon>
        <taxon>Pseudomonadati</taxon>
        <taxon>Pseudomonadota</taxon>
        <taxon>Betaproteobacteria</taxon>
        <taxon>Burkholderiales</taxon>
        <taxon>Burkholderiaceae</taxon>
        <taxon>Paraburkholderia</taxon>
    </lineage>
</organism>
<dbReference type="AlphaFoldDB" id="A0A7X1N9X4"/>
<evidence type="ECO:0000256" key="5">
    <source>
        <dbReference type="SAM" id="SignalP"/>
    </source>
</evidence>
<dbReference type="GO" id="GO:0020037">
    <property type="term" value="F:heme binding"/>
    <property type="evidence" value="ECO:0007669"/>
    <property type="project" value="InterPro"/>
</dbReference>
<gene>
    <name evidence="7" type="ORF">GCT13_14505</name>
</gene>
<dbReference type="GO" id="GO:0009055">
    <property type="term" value="F:electron transfer activity"/>
    <property type="evidence" value="ECO:0007669"/>
    <property type="project" value="InterPro"/>
</dbReference>
<evidence type="ECO:0000313" key="8">
    <source>
        <dbReference type="Proteomes" id="UP000484381"/>
    </source>
</evidence>
<keyword evidence="1 4" id="KW-0349">Heme</keyword>
<dbReference type="PROSITE" id="PS51007">
    <property type="entry name" value="CYTC"/>
    <property type="match status" value="1"/>
</dbReference>
<evidence type="ECO:0000259" key="6">
    <source>
        <dbReference type="PROSITE" id="PS51007"/>
    </source>
</evidence>
<dbReference type="InterPro" id="IPR036909">
    <property type="entry name" value="Cyt_c-like_dom_sf"/>
</dbReference>
<reference evidence="7 8" key="1">
    <citation type="submission" date="2019-10" db="EMBL/GenBank/DDBJ databases">
        <title>Paraburkholderia sp. isolated from nodules of Mimosa pudica from Brazilian Atlantic Forest soils.</title>
        <authorList>
            <person name="Paulitsch F."/>
            <person name="Hungria M."/>
            <person name="Dall'Agnol R."/>
        </authorList>
    </citation>
    <scope>NUCLEOTIDE SEQUENCE [LARGE SCALE GENOMIC DNA]</scope>
    <source>
        <strain evidence="7 8">CNPSo 3157</strain>
    </source>
</reference>
<dbReference type="RefSeq" id="WP_152759135.1">
    <property type="nucleotide sequence ID" value="NZ_WHNP01000011.1"/>
</dbReference>
<protein>
    <submittedName>
        <fullName evidence="7">C-type cytochrome</fullName>
    </submittedName>
</protein>
<proteinExistence type="predicted"/>
<keyword evidence="3 4" id="KW-0408">Iron</keyword>
<keyword evidence="2 4" id="KW-0479">Metal-binding</keyword>
<keyword evidence="5" id="KW-0732">Signal</keyword>
<keyword evidence="8" id="KW-1185">Reference proteome</keyword>
<dbReference type="Gene3D" id="1.10.760.10">
    <property type="entry name" value="Cytochrome c-like domain"/>
    <property type="match status" value="1"/>
</dbReference>
<evidence type="ECO:0000256" key="3">
    <source>
        <dbReference type="ARBA" id="ARBA00023004"/>
    </source>
</evidence>
<dbReference type="SUPFAM" id="SSF46626">
    <property type="entry name" value="Cytochrome c"/>
    <property type="match status" value="1"/>
</dbReference>
<sequence>MKRMLIAITMLWPCAQVMAVPPDGKALYQENCARCHGQNGKGDTGPKLVGDASEWKRELFERAVLKGIDDQGKPLKSPMPHWGAASFKTDKGIAPSKAEVDAIQRYLHTLK</sequence>
<comment type="caution">
    <text evidence="7">The sequence shown here is derived from an EMBL/GenBank/DDBJ whole genome shotgun (WGS) entry which is preliminary data.</text>
</comment>
<accession>A0A7X1N9X4</accession>
<feature type="domain" description="Cytochrome c" evidence="6">
    <location>
        <begin position="19"/>
        <end position="111"/>
    </location>
</feature>
<evidence type="ECO:0000256" key="2">
    <source>
        <dbReference type="ARBA" id="ARBA00022723"/>
    </source>
</evidence>
<dbReference type="InterPro" id="IPR009056">
    <property type="entry name" value="Cyt_c-like_dom"/>
</dbReference>
<name>A0A7X1N9X4_9BURK</name>
<dbReference type="Pfam" id="PF13442">
    <property type="entry name" value="Cytochrome_CBB3"/>
    <property type="match status" value="1"/>
</dbReference>
<dbReference type="GO" id="GO:0046872">
    <property type="term" value="F:metal ion binding"/>
    <property type="evidence" value="ECO:0007669"/>
    <property type="project" value="UniProtKB-KW"/>
</dbReference>
<dbReference type="Proteomes" id="UP000484381">
    <property type="component" value="Unassembled WGS sequence"/>
</dbReference>
<feature type="chain" id="PRO_5031096704" evidence="5">
    <location>
        <begin position="20"/>
        <end position="111"/>
    </location>
</feature>